<sequence>MFPAKPKTFNADTVYWRGDDLVVGFELESYLAVIEVNVNDDYIGFKLKDLEYEILDYGVKRRTEIDKFTLLQLPVQNRDNFGEWLNVSWDEQVAINLLATDPYAMIDAEERDGFRIFKAELHEEVKMKGVEVVLITTEKENLLNRIEKVENDFNLPKGVASRRSKEYKYSYYEIWDATPQNIDEHIAFAKKGGFKAIQIVWNSFVSSFGHYPWKAEYPNGMKDLQTVVRKVKDAGMIVGTHLWYNKVDKTDLFVSPVPDHRLSLRRNFTLALPLGKDSDIVTVEENPEGVTMEEGRRLLKIGDELIEYAGFTTERPYQFTGCMRGALNTEVSDYVQGYRLGLLDVDTWPKWVRLDQRTSIQDEIAEKIGKIYNDAGFDFIYFDGAEDVIPPYWFYTSLAQNKLYQNFTSPPVFSEGAIKSHFSWHILTRGNAFDTFRPEVIKEATRKYPLAQAKFVSKDFTSINFGWMKYVAPGESTIGMQPDMFEYVCSRGAAWDCPVSLIGELEIFKKHNRTSDNLEVIRRWEKARIENFFTDKQKEELKNSNQEHILLINEDGGFEMLPYTQILNVAEENKNVRAFIFQRNNKTCVVYWHISGEGSLELPVSSESVRLFEELGEEISLPKNEERISIPLGDRRYVQFDISKGEVIDLFSKAKIK</sequence>
<organism evidence="1 2">
    <name type="scientific">Mariniphaga sediminis</name>
    <dbReference type="NCBI Taxonomy" id="1628158"/>
    <lineage>
        <taxon>Bacteria</taxon>
        <taxon>Pseudomonadati</taxon>
        <taxon>Bacteroidota</taxon>
        <taxon>Bacteroidia</taxon>
        <taxon>Marinilabiliales</taxon>
        <taxon>Prolixibacteraceae</taxon>
        <taxon>Mariniphaga</taxon>
    </lineage>
</organism>
<dbReference type="Proteomes" id="UP000266441">
    <property type="component" value="Unassembled WGS sequence"/>
</dbReference>
<proteinExistence type="predicted"/>
<dbReference type="EMBL" id="QWET01000010">
    <property type="protein sequence ID" value="RIH64477.1"/>
    <property type="molecule type" value="Genomic_DNA"/>
</dbReference>
<name>A0A399CYS2_9BACT</name>
<evidence type="ECO:0000313" key="1">
    <source>
        <dbReference type="EMBL" id="RIH64477.1"/>
    </source>
</evidence>
<protein>
    <submittedName>
        <fullName evidence="1">Uncharacterized protein</fullName>
    </submittedName>
</protein>
<dbReference type="AlphaFoldDB" id="A0A399CYS2"/>
<reference evidence="1 2" key="1">
    <citation type="journal article" date="2015" name="Int. J. Syst. Evol. Microbiol.">
        <title>Mariniphaga sediminis sp. nov., isolated from coastal sediment.</title>
        <authorList>
            <person name="Wang F.Q."/>
            <person name="Shen Q.Y."/>
            <person name="Chen G.J."/>
            <person name="Du Z.J."/>
        </authorList>
    </citation>
    <scope>NUCLEOTIDE SEQUENCE [LARGE SCALE GENOMIC DNA]</scope>
    <source>
        <strain evidence="1 2">SY21</strain>
    </source>
</reference>
<accession>A0A399CYS2</accession>
<gene>
    <name evidence="1" type="ORF">D1164_14045</name>
</gene>
<keyword evidence="2" id="KW-1185">Reference proteome</keyword>
<comment type="caution">
    <text evidence="1">The sequence shown here is derived from an EMBL/GenBank/DDBJ whole genome shotgun (WGS) entry which is preliminary data.</text>
</comment>
<evidence type="ECO:0000313" key="2">
    <source>
        <dbReference type="Proteomes" id="UP000266441"/>
    </source>
</evidence>